<organism evidence="1 2">
    <name type="scientific">Paspalum notatum var. saurae</name>
    <dbReference type="NCBI Taxonomy" id="547442"/>
    <lineage>
        <taxon>Eukaryota</taxon>
        <taxon>Viridiplantae</taxon>
        <taxon>Streptophyta</taxon>
        <taxon>Embryophyta</taxon>
        <taxon>Tracheophyta</taxon>
        <taxon>Spermatophyta</taxon>
        <taxon>Magnoliopsida</taxon>
        <taxon>Liliopsida</taxon>
        <taxon>Poales</taxon>
        <taxon>Poaceae</taxon>
        <taxon>PACMAD clade</taxon>
        <taxon>Panicoideae</taxon>
        <taxon>Andropogonodae</taxon>
        <taxon>Paspaleae</taxon>
        <taxon>Paspalinae</taxon>
        <taxon>Paspalum</taxon>
    </lineage>
</organism>
<reference evidence="1 2" key="1">
    <citation type="submission" date="2024-02" db="EMBL/GenBank/DDBJ databases">
        <title>High-quality chromosome-scale genome assembly of Pensacola bahiagrass (Paspalum notatum Flugge var. saurae).</title>
        <authorList>
            <person name="Vega J.M."/>
            <person name="Podio M."/>
            <person name="Orjuela J."/>
            <person name="Siena L.A."/>
            <person name="Pessino S.C."/>
            <person name="Combes M.C."/>
            <person name="Mariac C."/>
            <person name="Albertini E."/>
            <person name="Pupilli F."/>
            <person name="Ortiz J.P.A."/>
            <person name="Leblanc O."/>
        </authorList>
    </citation>
    <scope>NUCLEOTIDE SEQUENCE [LARGE SCALE GENOMIC DNA]</scope>
    <source>
        <strain evidence="1">R1</strain>
        <tissue evidence="1">Leaf</tissue>
    </source>
</reference>
<protein>
    <submittedName>
        <fullName evidence="1">Uncharacterized protein</fullName>
    </submittedName>
</protein>
<sequence length="150" mass="16343">MDPPCRPSPSTALLSSSPLIPPDIGSPLVRGPSLFHVRYHAIEEETELCHSRLPFKATTMFVFKVLQSPFDSSACSCRIGLHPDCGGRTNTVACSHRIASTLVDCGDRMLVDLLLARTATKVIDILLARAAPKVLNVLRPRIDCSSHRIV</sequence>
<dbReference type="EMBL" id="CP144752">
    <property type="protein sequence ID" value="WVZ91510.1"/>
    <property type="molecule type" value="Genomic_DNA"/>
</dbReference>
<dbReference type="EMBL" id="CP144752">
    <property type="protein sequence ID" value="WVZ91512.1"/>
    <property type="molecule type" value="Genomic_DNA"/>
</dbReference>
<proteinExistence type="predicted"/>
<accession>A0AAQ3XAW6</accession>
<gene>
    <name evidence="1" type="ORF">U9M48_037672</name>
</gene>
<evidence type="ECO:0000313" key="2">
    <source>
        <dbReference type="Proteomes" id="UP001341281"/>
    </source>
</evidence>
<dbReference type="Proteomes" id="UP001341281">
    <property type="component" value="Chromosome 08"/>
</dbReference>
<evidence type="ECO:0000313" key="1">
    <source>
        <dbReference type="EMBL" id="WVZ91510.1"/>
    </source>
</evidence>
<name>A0AAQ3XAW6_PASNO</name>
<keyword evidence="2" id="KW-1185">Reference proteome</keyword>
<dbReference type="AlphaFoldDB" id="A0AAQ3XAW6"/>